<organism evidence="2 3">
    <name type="scientific">Paenibacillus lycopersici</name>
    <dbReference type="NCBI Taxonomy" id="2704462"/>
    <lineage>
        <taxon>Bacteria</taxon>
        <taxon>Bacillati</taxon>
        <taxon>Bacillota</taxon>
        <taxon>Bacilli</taxon>
        <taxon>Bacillales</taxon>
        <taxon>Paenibacillaceae</taxon>
        <taxon>Paenibacillus</taxon>
    </lineage>
</organism>
<dbReference type="EMBL" id="CP048209">
    <property type="protein sequence ID" value="QHT63595.1"/>
    <property type="molecule type" value="Genomic_DNA"/>
</dbReference>
<name>A0A6C0G7B9_9BACL</name>
<feature type="compositionally biased region" description="Basic and acidic residues" evidence="1">
    <location>
        <begin position="164"/>
        <end position="176"/>
    </location>
</feature>
<reference evidence="2 3" key="1">
    <citation type="submission" date="2020-01" db="EMBL/GenBank/DDBJ databases">
        <title>Paenibacillus sp. nov., isolated from tomato rhizosphere.</title>
        <authorList>
            <person name="Weon H.-Y."/>
            <person name="Lee S.A."/>
        </authorList>
    </citation>
    <scope>NUCLEOTIDE SEQUENCE [LARGE SCALE GENOMIC DNA]</scope>
    <source>
        <strain evidence="2 3">12200R-189</strain>
    </source>
</reference>
<evidence type="ECO:0000313" key="3">
    <source>
        <dbReference type="Proteomes" id="UP000476064"/>
    </source>
</evidence>
<dbReference type="KEGG" id="plyc:GXP70_29005"/>
<keyword evidence="3" id="KW-1185">Reference proteome</keyword>
<dbReference type="AlphaFoldDB" id="A0A6C0G7B9"/>
<protein>
    <submittedName>
        <fullName evidence="2">Uncharacterized protein</fullName>
    </submittedName>
</protein>
<evidence type="ECO:0000256" key="1">
    <source>
        <dbReference type="SAM" id="MobiDB-lite"/>
    </source>
</evidence>
<dbReference type="RefSeq" id="WP_162360155.1">
    <property type="nucleotide sequence ID" value="NZ_CP048209.1"/>
</dbReference>
<sequence length="281" mass="29959">MEHTFTIEPGAFSAFADEDALIEQCKQWGLLSDKAVKSKAFVYKRGGSAMPCAIVGFVDFMTAVIEFGNKQRHLIHPALLKEMQASNYGQRQRPADAPETAEAEADAQQDEPASAAAGAGGSGTEADVQAKAPAAKDSAPAAAAVGHQEEAPDRAQAATADEPSAEKAPPEAAKEKPAKKKSAKPQLPEEKVKMTATVKEFATVPNHFAEEDDEVVIYGNVAITEPELELGDAWSSHSNTLKKLELEVGDTITFEAKVVAKKLTKHPVPYKINNPSKLAKV</sequence>
<proteinExistence type="predicted"/>
<gene>
    <name evidence="2" type="ORF">GXP70_29005</name>
</gene>
<feature type="compositionally biased region" description="Acidic residues" evidence="1">
    <location>
        <begin position="99"/>
        <end position="109"/>
    </location>
</feature>
<accession>A0A6C0G7B9</accession>
<evidence type="ECO:0000313" key="2">
    <source>
        <dbReference type="EMBL" id="QHT63595.1"/>
    </source>
</evidence>
<dbReference type="Proteomes" id="UP000476064">
    <property type="component" value="Chromosome"/>
</dbReference>
<feature type="region of interest" description="Disordered" evidence="1">
    <location>
        <begin position="87"/>
        <end position="191"/>
    </location>
</feature>
<feature type="compositionally biased region" description="Low complexity" evidence="1">
    <location>
        <begin position="124"/>
        <end position="144"/>
    </location>
</feature>